<accession>A0AAU9PK27</accession>
<evidence type="ECO:0000313" key="3">
    <source>
        <dbReference type="EMBL" id="CAH1450539.1"/>
    </source>
</evidence>
<comment type="caution">
    <text evidence="3">The sequence shown here is derived from an EMBL/GenBank/DDBJ whole genome shotgun (WGS) entry which is preliminary data.</text>
</comment>
<dbReference type="InterPro" id="IPR023410">
    <property type="entry name" value="14-3-3_domain"/>
</dbReference>
<dbReference type="Gene3D" id="1.20.190.20">
    <property type="entry name" value="14-3-3 domain"/>
    <property type="match status" value="1"/>
</dbReference>
<gene>
    <name evidence="3" type="ORF">LVIROSA_LOCUS35962</name>
</gene>
<evidence type="ECO:0000256" key="1">
    <source>
        <dbReference type="ARBA" id="ARBA00006141"/>
    </source>
</evidence>
<feature type="domain" description="14-3-3" evidence="2">
    <location>
        <begin position="2"/>
        <end position="48"/>
    </location>
</feature>
<evidence type="ECO:0000313" key="4">
    <source>
        <dbReference type="Proteomes" id="UP001157418"/>
    </source>
</evidence>
<proteinExistence type="inferred from homology"/>
<name>A0AAU9PK27_9ASTR</name>
<organism evidence="3 4">
    <name type="scientific">Lactuca virosa</name>
    <dbReference type="NCBI Taxonomy" id="75947"/>
    <lineage>
        <taxon>Eukaryota</taxon>
        <taxon>Viridiplantae</taxon>
        <taxon>Streptophyta</taxon>
        <taxon>Embryophyta</taxon>
        <taxon>Tracheophyta</taxon>
        <taxon>Spermatophyta</taxon>
        <taxon>Magnoliopsida</taxon>
        <taxon>eudicotyledons</taxon>
        <taxon>Gunneridae</taxon>
        <taxon>Pentapetalae</taxon>
        <taxon>asterids</taxon>
        <taxon>campanulids</taxon>
        <taxon>Asterales</taxon>
        <taxon>Asteraceae</taxon>
        <taxon>Cichorioideae</taxon>
        <taxon>Cichorieae</taxon>
        <taxon>Lactucinae</taxon>
        <taxon>Lactuca</taxon>
    </lineage>
</organism>
<dbReference type="InterPro" id="IPR000308">
    <property type="entry name" value="14-3-3"/>
</dbReference>
<dbReference type="EMBL" id="CAKMRJ010005634">
    <property type="protein sequence ID" value="CAH1450539.1"/>
    <property type="molecule type" value="Genomic_DNA"/>
</dbReference>
<reference evidence="3 4" key="1">
    <citation type="submission" date="2022-01" db="EMBL/GenBank/DDBJ databases">
        <authorList>
            <person name="Xiong W."/>
            <person name="Schranz E."/>
        </authorList>
    </citation>
    <scope>NUCLEOTIDE SEQUENCE [LARGE SCALE GENOMIC DNA]</scope>
</reference>
<dbReference type="InterPro" id="IPR036815">
    <property type="entry name" value="14-3-3_dom_sf"/>
</dbReference>
<evidence type="ECO:0000259" key="2">
    <source>
        <dbReference type="Pfam" id="PF00244"/>
    </source>
</evidence>
<keyword evidence="4" id="KW-1185">Reference proteome</keyword>
<dbReference type="Proteomes" id="UP001157418">
    <property type="component" value="Unassembled WGS sequence"/>
</dbReference>
<dbReference type="Pfam" id="PF00244">
    <property type="entry name" value="14-3-3"/>
    <property type="match status" value="1"/>
</dbReference>
<protein>
    <recommendedName>
        <fullName evidence="2">14-3-3 domain-containing protein</fullName>
    </recommendedName>
</protein>
<dbReference type="PANTHER" id="PTHR18860">
    <property type="entry name" value="14-3-3 PROTEIN"/>
    <property type="match status" value="1"/>
</dbReference>
<dbReference type="AlphaFoldDB" id="A0AAU9PK27"/>
<sequence>MTMIDEHLIPSSSVGQSTIFYYKMKGDYYRYPVEFKYGNDKKVAPDQSSRWRLFKRIYLLLILSNWVWL</sequence>
<comment type="similarity">
    <text evidence="1">Belongs to the 14-3-3 family.</text>
</comment>
<dbReference type="SUPFAM" id="SSF48445">
    <property type="entry name" value="14-3-3 protein"/>
    <property type="match status" value="1"/>
</dbReference>